<proteinExistence type="predicted"/>
<accession>X1N1V0</accession>
<feature type="non-terminal residue" evidence="1">
    <location>
        <position position="46"/>
    </location>
</feature>
<evidence type="ECO:0000313" key="1">
    <source>
        <dbReference type="EMBL" id="GAI37543.1"/>
    </source>
</evidence>
<reference evidence="1" key="1">
    <citation type="journal article" date="2014" name="Front. Microbiol.">
        <title>High frequency of phylogenetically diverse reductive dehalogenase-homologous genes in deep subseafloor sedimentary metagenomes.</title>
        <authorList>
            <person name="Kawai M."/>
            <person name="Futagami T."/>
            <person name="Toyoda A."/>
            <person name="Takaki Y."/>
            <person name="Nishi S."/>
            <person name="Hori S."/>
            <person name="Arai W."/>
            <person name="Tsubouchi T."/>
            <person name="Morono Y."/>
            <person name="Uchiyama I."/>
            <person name="Ito T."/>
            <person name="Fujiyama A."/>
            <person name="Inagaki F."/>
            <person name="Takami H."/>
        </authorList>
    </citation>
    <scope>NUCLEOTIDE SEQUENCE</scope>
    <source>
        <strain evidence="1">Expedition CK06-06</strain>
    </source>
</reference>
<protein>
    <submittedName>
        <fullName evidence="1">Uncharacterized protein</fullName>
    </submittedName>
</protein>
<sequence length="46" mass="4995">MLEFGEIATFAAGLAHSCQTGEFVDLQIQPAVNFSYSFQELIVCPA</sequence>
<gene>
    <name evidence="1" type="ORF">S06H3_51592</name>
</gene>
<organism evidence="1">
    <name type="scientific">marine sediment metagenome</name>
    <dbReference type="NCBI Taxonomy" id="412755"/>
    <lineage>
        <taxon>unclassified sequences</taxon>
        <taxon>metagenomes</taxon>
        <taxon>ecological metagenomes</taxon>
    </lineage>
</organism>
<comment type="caution">
    <text evidence="1">The sequence shown here is derived from an EMBL/GenBank/DDBJ whole genome shotgun (WGS) entry which is preliminary data.</text>
</comment>
<name>X1N1V0_9ZZZZ</name>
<dbReference type="AlphaFoldDB" id="X1N1V0"/>
<dbReference type="EMBL" id="BARV01032748">
    <property type="protein sequence ID" value="GAI37543.1"/>
    <property type="molecule type" value="Genomic_DNA"/>
</dbReference>